<dbReference type="EMBL" id="BRXZ01005735">
    <property type="protein sequence ID" value="GMH49261.1"/>
    <property type="molecule type" value="Genomic_DNA"/>
</dbReference>
<comment type="caution">
    <text evidence="2">The sequence shown here is derived from an EMBL/GenBank/DDBJ whole genome shotgun (WGS) entry which is preliminary data.</text>
</comment>
<organism evidence="2 3">
    <name type="scientific">Triparma retinervis</name>
    <dbReference type="NCBI Taxonomy" id="2557542"/>
    <lineage>
        <taxon>Eukaryota</taxon>
        <taxon>Sar</taxon>
        <taxon>Stramenopiles</taxon>
        <taxon>Ochrophyta</taxon>
        <taxon>Bolidophyceae</taxon>
        <taxon>Parmales</taxon>
        <taxon>Triparmaceae</taxon>
        <taxon>Triparma</taxon>
    </lineage>
</organism>
<reference evidence="2" key="1">
    <citation type="submission" date="2022-07" db="EMBL/GenBank/DDBJ databases">
        <title>Genome analysis of Parmales, a sister group of diatoms, reveals the evolutionary specialization of diatoms from phago-mixotrophs to photoautotrophs.</title>
        <authorList>
            <person name="Ban H."/>
            <person name="Sato S."/>
            <person name="Yoshikawa S."/>
            <person name="Kazumasa Y."/>
            <person name="Nakamura Y."/>
            <person name="Ichinomiya M."/>
            <person name="Saitoh K."/>
            <person name="Sato N."/>
            <person name="Blanc-Mathieu R."/>
            <person name="Endo H."/>
            <person name="Kuwata A."/>
            <person name="Ogata H."/>
        </authorList>
    </citation>
    <scope>NUCLEOTIDE SEQUENCE</scope>
</reference>
<dbReference type="Proteomes" id="UP001165082">
    <property type="component" value="Unassembled WGS sequence"/>
</dbReference>
<evidence type="ECO:0000256" key="1">
    <source>
        <dbReference type="SAM" id="MobiDB-lite"/>
    </source>
</evidence>
<protein>
    <submittedName>
        <fullName evidence="2">Uncharacterized protein</fullName>
    </submittedName>
</protein>
<proteinExistence type="predicted"/>
<feature type="compositionally biased region" description="Low complexity" evidence="1">
    <location>
        <begin position="35"/>
        <end position="77"/>
    </location>
</feature>
<feature type="region of interest" description="Disordered" evidence="1">
    <location>
        <begin position="1"/>
        <end position="77"/>
    </location>
</feature>
<sequence length="92" mass="9080">MLPIIHLNSSPGTAKSPPPVQGGARAGPSARAHAGPSSGPSTYSGPSPSAHAGPSPSAHAGPSSGPSSGPSARAGPRARFAYFLWKSTRTIR</sequence>
<gene>
    <name evidence="2" type="ORF">TrRE_jg6723</name>
</gene>
<evidence type="ECO:0000313" key="2">
    <source>
        <dbReference type="EMBL" id="GMH49261.1"/>
    </source>
</evidence>
<evidence type="ECO:0000313" key="3">
    <source>
        <dbReference type="Proteomes" id="UP001165082"/>
    </source>
</evidence>
<dbReference type="AlphaFoldDB" id="A0A9W6ZBL5"/>
<accession>A0A9W6ZBL5</accession>
<name>A0A9W6ZBL5_9STRA</name>
<keyword evidence="3" id="KW-1185">Reference proteome</keyword>